<dbReference type="EMBL" id="CM023476">
    <property type="protein sequence ID" value="KAH7940962.1"/>
    <property type="molecule type" value="Genomic_DNA"/>
</dbReference>
<comment type="caution">
    <text evidence="1">The sequence shown here is derived from an EMBL/GenBank/DDBJ whole genome shotgun (WGS) entry which is preliminary data.</text>
</comment>
<evidence type="ECO:0000313" key="1">
    <source>
        <dbReference type="EMBL" id="KAH7940962.1"/>
    </source>
</evidence>
<reference evidence="1" key="1">
    <citation type="submission" date="2020-05" db="EMBL/GenBank/DDBJ databases">
        <title>Large-scale comparative analyses of tick genomes elucidate their genetic diversity and vector capacities.</title>
        <authorList>
            <person name="Jia N."/>
            <person name="Wang J."/>
            <person name="Shi W."/>
            <person name="Du L."/>
            <person name="Sun Y."/>
            <person name="Zhan W."/>
            <person name="Jiang J."/>
            <person name="Wang Q."/>
            <person name="Zhang B."/>
            <person name="Ji P."/>
            <person name="Sakyi L.B."/>
            <person name="Cui X."/>
            <person name="Yuan T."/>
            <person name="Jiang B."/>
            <person name="Yang W."/>
            <person name="Lam T.T.-Y."/>
            <person name="Chang Q."/>
            <person name="Ding S."/>
            <person name="Wang X."/>
            <person name="Zhu J."/>
            <person name="Ruan X."/>
            <person name="Zhao L."/>
            <person name="Wei J."/>
            <person name="Que T."/>
            <person name="Du C."/>
            <person name="Cheng J."/>
            <person name="Dai P."/>
            <person name="Han X."/>
            <person name="Huang E."/>
            <person name="Gao Y."/>
            <person name="Liu J."/>
            <person name="Shao H."/>
            <person name="Ye R."/>
            <person name="Li L."/>
            <person name="Wei W."/>
            <person name="Wang X."/>
            <person name="Wang C."/>
            <person name="Yang T."/>
            <person name="Huo Q."/>
            <person name="Li W."/>
            <person name="Guo W."/>
            <person name="Chen H."/>
            <person name="Zhou L."/>
            <person name="Ni X."/>
            <person name="Tian J."/>
            <person name="Zhou Y."/>
            <person name="Sheng Y."/>
            <person name="Liu T."/>
            <person name="Pan Y."/>
            <person name="Xia L."/>
            <person name="Li J."/>
            <person name="Zhao F."/>
            <person name="Cao W."/>
        </authorList>
    </citation>
    <scope>NUCLEOTIDE SEQUENCE</scope>
    <source>
        <strain evidence="1">Dsil-2018</strain>
    </source>
</reference>
<gene>
    <name evidence="1" type="ORF">HPB49_008434</name>
</gene>
<keyword evidence="2" id="KW-1185">Reference proteome</keyword>
<name>A0ACB8CE61_DERSI</name>
<organism evidence="1 2">
    <name type="scientific">Dermacentor silvarum</name>
    <name type="common">Tick</name>
    <dbReference type="NCBI Taxonomy" id="543639"/>
    <lineage>
        <taxon>Eukaryota</taxon>
        <taxon>Metazoa</taxon>
        <taxon>Ecdysozoa</taxon>
        <taxon>Arthropoda</taxon>
        <taxon>Chelicerata</taxon>
        <taxon>Arachnida</taxon>
        <taxon>Acari</taxon>
        <taxon>Parasitiformes</taxon>
        <taxon>Ixodida</taxon>
        <taxon>Ixodoidea</taxon>
        <taxon>Ixodidae</taxon>
        <taxon>Rhipicephalinae</taxon>
        <taxon>Dermacentor</taxon>
    </lineage>
</organism>
<protein>
    <submittedName>
        <fullName evidence="1">Uncharacterized protein</fullName>
    </submittedName>
</protein>
<sequence length="579" mass="65393">MDEMRIKPKLQYNKQQDCFVGHAAVGEADDPANEPLLANSLLCFLINGLSTSYRITVSYFFTKSLSGSELSQLVRSVIKNVEESGVKVGRLVADNDKINMNAMTDLCGGFLTYRIEHPVDPDRLLFLSFDCCHVLKNVRSQFLEREIGPDGEISSRYLKKIYDLQKEMIVKPVRKLTRKHVFPNNIEKMNVKRALEIFSPSVTAALEFLRGQAGRSCDYSFAAAGPTITFMKNIYRWFLLHDTSNTTQYIHQNNPDVRHYDDSDDSRLEWLELTFPMYLEELKNRSPSAHNFLTAETYEALLLTNYSTVACVRHLLAKEKFCFVLTRKFNSDPIESLFGTLRRSLGSNDQLDVRSAMSGLEKLLKTGIVAVPECSNILHEQELVQSKALPAAVRTRKEPSVLPSAAIHILERFKVQTVPASLPTLQVTATVYMGGYIARVVREHMECDNCGELTSKVPSSQPLQQLTKNQDRGGLLYPSDELLYVLETLRMFTNSALTETPNLRRPLASLLNVAAPALIDSALLRCTMGDDQHRQKLVELVCSRFIKPLLSNYASAVTDKSDVCKNFARKPLSRKYLKL</sequence>
<evidence type="ECO:0000313" key="2">
    <source>
        <dbReference type="Proteomes" id="UP000821865"/>
    </source>
</evidence>
<proteinExistence type="predicted"/>
<dbReference type="Proteomes" id="UP000821865">
    <property type="component" value="Chromosome 7"/>
</dbReference>
<accession>A0ACB8CE61</accession>